<protein>
    <recommendedName>
        <fullName evidence="3">SRPBCC family protein</fullName>
    </recommendedName>
</protein>
<dbReference type="InterPro" id="IPR023393">
    <property type="entry name" value="START-like_dom_sf"/>
</dbReference>
<sequence>MSIRAAATATIPVRRDVLLPWLVEPDRLCRWVIGLHTMTAVGDQFSVDLGITGAVYARGTQLVAEVAEHTADRVVRRYRLPSADEYSRTVTYHLTSIGAGTRVECVAETVVPGLSRSVEGPAQRRECASIAASLQRLSAVVTGSQRSLLARWLDRRRVAVGL</sequence>
<proteinExistence type="predicted"/>
<evidence type="ECO:0008006" key="3">
    <source>
        <dbReference type="Google" id="ProtNLM"/>
    </source>
</evidence>
<dbReference type="Gene3D" id="3.30.530.20">
    <property type="match status" value="1"/>
</dbReference>
<gene>
    <name evidence="1" type="ORF">FGL95_27720</name>
</gene>
<keyword evidence="2" id="KW-1185">Reference proteome</keyword>
<dbReference type="SUPFAM" id="SSF55961">
    <property type="entry name" value="Bet v1-like"/>
    <property type="match status" value="1"/>
</dbReference>
<reference evidence="1 2" key="2">
    <citation type="submission" date="2020-06" db="EMBL/GenBank/DDBJ databases">
        <title>Antribacter stalactiti gen. nov., sp. nov., a new member of the family Nacardiaceae isolated from a cave.</title>
        <authorList>
            <person name="Kim I.S."/>
        </authorList>
    </citation>
    <scope>NUCLEOTIDE SEQUENCE [LARGE SCALE GENOMIC DNA]</scope>
    <source>
        <strain evidence="1 2">YC2-7</strain>
    </source>
</reference>
<dbReference type="EMBL" id="VCQU01000013">
    <property type="protein sequence ID" value="NMN98829.1"/>
    <property type="molecule type" value="Genomic_DNA"/>
</dbReference>
<dbReference type="RefSeq" id="WP_169593551.1">
    <property type="nucleotide sequence ID" value="NZ_VCQU01000013.1"/>
</dbReference>
<dbReference type="AlphaFoldDB" id="A0A848KKN3"/>
<accession>A0A848KKN3</accession>
<dbReference type="Proteomes" id="UP000535543">
    <property type="component" value="Unassembled WGS sequence"/>
</dbReference>
<evidence type="ECO:0000313" key="1">
    <source>
        <dbReference type="EMBL" id="NMN98829.1"/>
    </source>
</evidence>
<name>A0A848KKN3_9NOCA</name>
<organism evidence="1 2">
    <name type="scientific">Antrihabitans stalactiti</name>
    <dbReference type="NCBI Taxonomy" id="2584121"/>
    <lineage>
        <taxon>Bacteria</taxon>
        <taxon>Bacillati</taxon>
        <taxon>Actinomycetota</taxon>
        <taxon>Actinomycetes</taxon>
        <taxon>Mycobacteriales</taxon>
        <taxon>Nocardiaceae</taxon>
        <taxon>Antrihabitans</taxon>
    </lineage>
</organism>
<evidence type="ECO:0000313" key="2">
    <source>
        <dbReference type="Proteomes" id="UP000535543"/>
    </source>
</evidence>
<reference evidence="1 2" key="1">
    <citation type="submission" date="2019-05" db="EMBL/GenBank/DDBJ databases">
        <authorList>
            <person name="Lee S.D."/>
        </authorList>
    </citation>
    <scope>NUCLEOTIDE SEQUENCE [LARGE SCALE GENOMIC DNA]</scope>
    <source>
        <strain evidence="1 2">YC2-7</strain>
    </source>
</reference>
<comment type="caution">
    <text evidence="1">The sequence shown here is derived from an EMBL/GenBank/DDBJ whole genome shotgun (WGS) entry which is preliminary data.</text>
</comment>